<feature type="domain" description="Cell wall hydrolase SleB" evidence="2">
    <location>
        <begin position="157"/>
        <end position="264"/>
    </location>
</feature>
<evidence type="ECO:0000256" key="1">
    <source>
        <dbReference type="SAM" id="MobiDB-lite"/>
    </source>
</evidence>
<proteinExistence type="predicted"/>
<dbReference type="EMBL" id="DXBG01000148">
    <property type="protein sequence ID" value="HIZ65457.1"/>
    <property type="molecule type" value="Genomic_DNA"/>
</dbReference>
<dbReference type="Gene3D" id="1.10.10.2520">
    <property type="entry name" value="Cell wall hydrolase SleB, domain 1"/>
    <property type="match status" value="1"/>
</dbReference>
<gene>
    <name evidence="3" type="ORF">H9809_06105</name>
</gene>
<dbReference type="InterPro" id="IPR042047">
    <property type="entry name" value="SleB_dom1"/>
</dbReference>
<sequence length="267" mass="29886">MKQAEAWLGRKKISRKSRREKAVYIAGGVAVAALAFSCHSVHAQGKNQEVPAEKKEKKESRDQEDEIWGLDTIIQGVLTSQDTRTEVARLGTSFEVVLVGQRVSPREVESSLDFSQEGIQEVEMLQEKSIGVSEQYLTMSDQDYETLLKIVEAEAGGEDTKGKILVANVIFNRIKSPNFPSTVTEVVWQNTGGSIQFSPTADGRIHTVTVSQDTREAVNRAIDGEDYSQGALFFVEEAYADKDNVAWFKRDLKFLFNHGVHDFYTYP</sequence>
<name>A0A9D2FRQ9_9FIRM</name>
<comment type="caution">
    <text evidence="3">The sequence shown here is derived from an EMBL/GenBank/DDBJ whole genome shotgun (WGS) entry which is preliminary data.</text>
</comment>
<evidence type="ECO:0000313" key="4">
    <source>
        <dbReference type="Proteomes" id="UP000824056"/>
    </source>
</evidence>
<dbReference type="InterPro" id="IPR011105">
    <property type="entry name" value="Cell_wall_hydrolase_SleB"/>
</dbReference>
<feature type="region of interest" description="Disordered" evidence="1">
    <location>
        <begin position="45"/>
        <end position="64"/>
    </location>
</feature>
<feature type="compositionally biased region" description="Basic and acidic residues" evidence="1">
    <location>
        <begin position="51"/>
        <end position="61"/>
    </location>
</feature>
<reference evidence="3" key="1">
    <citation type="journal article" date="2021" name="PeerJ">
        <title>Extensive microbial diversity within the chicken gut microbiome revealed by metagenomics and culture.</title>
        <authorList>
            <person name="Gilroy R."/>
            <person name="Ravi A."/>
            <person name="Getino M."/>
            <person name="Pursley I."/>
            <person name="Horton D.L."/>
            <person name="Alikhan N.F."/>
            <person name="Baker D."/>
            <person name="Gharbi K."/>
            <person name="Hall N."/>
            <person name="Watson M."/>
            <person name="Adriaenssens E.M."/>
            <person name="Foster-Nyarko E."/>
            <person name="Jarju S."/>
            <person name="Secka A."/>
            <person name="Antonio M."/>
            <person name="Oren A."/>
            <person name="Chaudhuri R.R."/>
            <person name="La Ragione R."/>
            <person name="Hildebrand F."/>
            <person name="Pallen M.J."/>
        </authorList>
    </citation>
    <scope>NUCLEOTIDE SEQUENCE</scope>
    <source>
        <strain evidence="3">1068</strain>
    </source>
</reference>
<dbReference type="Proteomes" id="UP000824056">
    <property type="component" value="Unassembled WGS sequence"/>
</dbReference>
<protein>
    <submittedName>
        <fullName evidence="3">Cell wall hydrolase</fullName>
    </submittedName>
</protein>
<dbReference type="GO" id="GO:0016787">
    <property type="term" value="F:hydrolase activity"/>
    <property type="evidence" value="ECO:0007669"/>
    <property type="project" value="UniProtKB-KW"/>
</dbReference>
<accession>A0A9D2FRQ9</accession>
<reference evidence="3" key="2">
    <citation type="submission" date="2021-04" db="EMBL/GenBank/DDBJ databases">
        <authorList>
            <person name="Gilroy R."/>
        </authorList>
    </citation>
    <scope>NUCLEOTIDE SEQUENCE</scope>
    <source>
        <strain evidence="3">1068</strain>
    </source>
</reference>
<organism evidence="3 4">
    <name type="scientific">Candidatus Blautia pullicola</name>
    <dbReference type="NCBI Taxonomy" id="2838498"/>
    <lineage>
        <taxon>Bacteria</taxon>
        <taxon>Bacillati</taxon>
        <taxon>Bacillota</taxon>
        <taxon>Clostridia</taxon>
        <taxon>Lachnospirales</taxon>
        <taxon>Lachnospiraceae</taxon>
        <taxon>Blautia</taxon>
    </lineage>
</organism>
<evidence type="ECO:0000259" key="2">
    <source>
        <dbReference type="Pfam" id="PF07486"/>
    </source>
</evidence>
<evidence type="ECO:0000313" key="3">
    <source>
        <dbReference type="EMBL" id="HIZ65457.1"/>
    </source>
</evidence>
<keyword evidence="3" id="KW-0378">Hydrolase</keyword>
<dbReference type="AlphaFoldDB" id="A0A9D2FRQ9"/>
<dbReference type="Pfam" id="PF07486">
    <property type="entry name" value="Hydrolase_2"/>
    <property type="match status" value="1"/>
</dbReference>